<dbReference type="GO" id="GO:0003677">
    <property type="term" value="F:DNA binding"/>
    <property type="evidence" value="ECO:0007669"/>
    <property type="project" value="InterPro"/>
</dbReference>
<dbReference type="InterPro" id="IPR027417">
    <property type="entry name" value="P-loop_NTPase"/>
</dbReference>
<dbReference type="InterPro" id="IPR001387">
    <property type="entry name" value="Cro/C1-type_HTH"/>
</dbReference>
<dbReference type="InterPro" id="IPR010982">
    <property type="entry name" value="Lambda_DNA-bd_dom_sf"/>
</dbReference>
<keyword evidence="3" id="KW-1185">Reference proteome</keyword>
<protein>
    <recommendedName>
        <fullName evidence="1">HTH cro/C1-type domain-containing protein</fullName>
    </recommendedName>
</protein>
<dbReference type="PANTHER" id="PTHR47691">
    <property type="entry name" value="REGULATOR-RELATED"/>
    <property type="match status" value="1"/>
</dbReference>
<dbReference type="CDD" id="cd00093">
    <property type="entry name" value="HTH_XRE"/>
    <property type="match status" value="1"/>
</dbReference>
<dbReference type="SMART" id="SM00530">
    <property type="entry name" value="HTH_XRE"/>
    <property type="match status" value="1"/>
</dbReference>
<evidence type="ECO:0000313" key="3">
    <source>
        <dbReference type="Proteomes" id="UP000619260"/>
    </source>
</evidence>
<organism evidence="2 3">
    <name type="scientific">Virgisporangium aliadipatigenens</name>
    <dbReference type="NCBI Taxonomy" id="741659"/>
    <lineage>
        <taxon>Bacteria</taxon>
        <taxon>Bacillati</taxon>
        <taxon>Actinomycetota</taxon>
        <taxon>Actinomycetes</taxon>
        <taxon>Micromonosporales</taxon>
        <taxon>Micromonosporaceae</taxon>
        <taxon>Virgisporangium</taxon>
    </lineage>
</organism>
<sequence>MMPAAGAGSVLRALRAAKGLTIGELATRSGVSPRTIGGIERGHVRRPHGGTLTALADGLGLDGVARTRLAAAVRTEHAPVGVPDLPPLTPHFTGRQDDLARLVAASHTPGGVVLVTGLPGVGKTTLAVRAATGLDARFPDGVRFIGLAGDPTLRPAAVAQRLLRSFGVEAFGDGAVREYRALMRQRRVLVVVDDAGAAAQVAPLLPADAAGFTVVTAGRPLDLPAARDRLILQPLSAVDGERALCRMLGEDVDAGAVAGYCGGLPLALRAAATRLITRPHASVERLAARLARPERVLDALSVRDAFARGYRLLPECARQALRTTPLSPGEGANALVAHGWATPQGEVHPLARAFAQSCR</sequence>
<dbReference type="Gene3D" id="1.10.260.40">
    <property type="entry name" value="lambda repressor-like DNA-binding domains"/>
    <property type="match status" value="1"/>
</dbReference>
<dbReference type="InterPro" id="IPR049945">
    <property type="entry name" value="AAA_22"/>
</dbReference>
<dbReference type="Pfam" id="PF13560">
    <property type="entry name" value="HTH_31"/>
    <property type="match status" value="1"/>
</dbReference>
<feature type="domain" description="HTH cro/C1-type" evidence="1">
    <location>
        <begin position="11"/>
        <end position="66"/>
    </location>
</feature>
<accession>A0A8J3YH18</accession>
<comment type="caution">
    <text evidence="2">The sequence shown here is derived from an EMBL/GenBank/DDBJ whole genome shotgun (WGS) entry which is preliminary data.</text>
</comment>
<dbReference type="Proteomes" id="UP000619260">
    <property type="component" value="Unassembled WGS sequence"/>
</dbReference>
<dbReference type="Gene3D" id="3.40.50.300">
    <property type="entry name" value="P-loop containing nucleotide triphosphate hydrolases"/>
    <property type="match status" value="1"/>
</dbReference>
<dbReference type="PANTHER" id="PTHR47691:SF3">
    <property type="entry name" value="HTH-TYPE TRANSCRIPTIONAL REGULATOR RV0890C-RELATED"/>
    <property type="match status" value="1"/>
</dbReference>
<dbReference type="AlphaFoldDB" id="A0A8J3YH18"/>
<dbReference type="Pfam" id="PF13401">
    <property type="entry name" value="AAA_22"/>
    <property type="match status" value="1"/>
</dbReference>
<dbReference type="PROSITE" id="PS50943">
    <property type="entry name" value="HTH_CROC1"/>
    <property type="match status" value="1"/>
</dbReference>
<evidence type="ECO:0000259" key="1">
    <source>
        <dbReference type="PROSITE" id="PS50943"/>
    </source>
</evidence>
<proteinExistence type="predicted"/>
<gene>
    <name evidence="2" type="ORF">Val02_09780</name>
</gene>
<dbReference type="InterPro" id="IPR003593">
    <property type="entry name" value="AAA+_ATPase"/>
</dbReference>
<evidence type="ECO:0000313" key="2">
    <source>
        <dbReference type="EMBL" id="GIJ44092.1"/>
    </source>
</evidence>
<name>A0A8J3YH18_9ACTN</name>
<reference evidence="2" key="1">
    <citation type="submission" date="2021-01" db="EMBL/GenBank/DDBJ databases">
        <title>Whole genome shotgun sequence of Virgisporangium aliadipatigenens NBRC 105644.</title>
        <authorList>
            <person name="Komaki H."/>
            <person name="Tamura T."/>
        </authorList>
    </citation>
    <scope>NUCLEOTIDE SEQUENCE</scope>
    <source>
        <strain evidence="2">NBRC 105644</strain>
    </source>
</reference>
<dbReference type="GO" id="GO:0016887">
    <property type="term" value="F:ATP hydrolysis activity"/>
    <property type="evidence" value="ECO:0007669"/>
    <property type="project" value="InterPro"/>
</dbReference>
<dbReference type="SUPFAM" id="SSF52540">
    <property type="entry name" value="P-loop containing nucleoside triphosphate hydrolases"/>
    <property type="match status" value="1"/>
</dbReference>
<dbReference type="PRINTS" id="PR00364">
    <property type="entry name" value="DISEASERSIST"/>
</dbReference>
<dbReference type="SMART" id="SM00382">
    <property type="entry name" value="AAA"/>
    <property type="match status" value="1"/>
</dbReference>
<dbReference type="EMBL" id="BOPF01000003">
    <property type="protein sequence ID" value="GIJ44092.1"/>
    <property type="molecule type" value="Genomic_DNA"/>
</dbReference>
<dbReference type="SUPFAM" id="SSF47413">
    <property type="entry name" value="lambda repressor-like DNA-binding domains"/>
    <property type="match status" value="1"/>
</dbReference>